<keyword evidence="4 6" id="KW-0720">Serine protease</keyword>
<organism evidence="10 11">
    <name type="scientific">Catonella morbi ATCC 51271</name>
    <dbReference type="NCBI Taxonomy" id="592026"/>
    <lineage>
        <taxon>Bacteria</taxon>
        <taxon>Bacillati</taxon>
        <taxon>Bacillota</taxon>
        <taxon>Clostridia</taxon>
        <taxon>Lachnospirales</taxon>
        <taxon>Lachnospiraceae</taxon>
        <taxon>Catonella</taxon>
    </lineage>
</organism>
<feature type="signal peptide" evidence="8">
    <location>
        <begin position="1"/>
        <end position="32"/>
    </location>
</feature>
<comment type="similarity">
    <text evidence="1 6">Belongs to the peptidase S8 family.</text>
</comment>
<dbReference type="Gene3D" id="2.60.40.1120">
    <property type="entry name" value="Carboxypeptidase-like, regulatory domain"/>
    <property type="match status" value="1"/>
</dbReference>
<sequence>MKKINKFKKLKSFLAYFLILSLVMSLSFPMTKEVKAEETYNSDKFQKLEELLKDKKDKYDVLIKCEPVGINTVAMELKDIAADSQTEVLSILNRGRIEGRVLEVESFYIANGVHAVVTDDEILREIIKLPTVKSITNNGRIYEIKPIKNVKGQSRKSVIFVPDEREIEWGVSQVHADKVWEEFNVSGAGITVGIIDTGVNYKLPALKNAYKGYNKETDTFDTQYYKDFVDGLMEPAASPVNDHGSHVAGTICGREGDNLNQIGVAPGAKFISARAIGDKGGATADLLAAAQWMLDKKPDIINNSWGGDADNNEWFLEVAKTWRDNGILAVFAAGNQAAGEPVPGLGTIANPGNMPNVFAVGANDINKKLGTFSKKGPSAFESIKDKIKPDVVAPGVQVRSVDASGNYVSWNGTSMAAPHVAGVAALIKSADKSLTPEEIEELMIKTAEPLTDIKFDKAPNMAYGNGLVNAYDAIAVMKGREMGSITGHVFKSGKDERKAEITVTSQDSAYAGRDYKVSAKIDDDIAVKSAKLLYKSADETEFKENDMLLESGDRKSGVYGIAIPGASLKAGGLNIKIKAVDFADNETEAEKTVAVKGGITLPWSWDFESGADGFILENRWKVTNKPSAGEPPMQNGSTAYVGIDAGRSVFEKNISSYLYLPPLDLSTVSEKKIALTLDEYKGFTGITVAKIEASTDGKKWDLIHNVELRPDITLDQRKWENNSYDLSKYKGQSAPLLIRFYFHGHDADQGCGWYLDNIKLDYGTAKKPPKVTELKGEYGAKGFKLSFRMLEETDIESYIIERKTENGEFARIKELNKNELIREFINNGTGKTHWRVNYYDDSVEAGKTYTYRVRAVSVFGNEGENSKELTAIIGTDKIKYKYSFDTDANGFSTESLNNIPSDWEWGIPKRPNPMPSGFNMRSVWDGMDREGKAVLTGMWGTKIQGIFSRNQDTCLNMPEFTVESGDYIYIDSFSTLNTVSPNKCDIEISDTEKNEWQTLFGSDVIQNARKQNEWQTLKKSLSEYEGKKVKIRFHFKTGGGIISDYELGWYIDNVSVEPERKHFEETALLKKKTDNVRIQTMNVKSTLFGVNSGEPVNITGVPVLAKIMILETGKYTYADLRDGSFKIPHSVNAAGNHYTLKITAKGYEPIEKKIDISNTKNFNEDFLLKEAKKATLGGRVVDENGSPVAEAFVRVVGEDEILPVQTGADGSFKFPEIYTGEYTLRAFKNNYISSEIKAVVEADKENKTEDLKLIAINRKKEEKKDYGFKIFADPAKGYQTTHFIGSMKGNAVRFQSGYKGGMLKEIEIFLVNNKIYSGSHIQVAVLGYNKHGRLYELIPFKQVKDPKPNEWNKIDVSEYAIRTDDPVYVATRYEKNVDESMGVFYDINASEKAIKRSFIYDGSFIKTTVMPAKGAYAMKTTWLYDENAEVNPESDITEGSSKDENDIKITEGEEVFTFDAATGTITAYTGRSTQVEVPAFIKNIPVKKIGERAFDGTSKDIIRKIRKLTISEGIEQIGKEAFINNNLTEVLLPKSLKTIENGAFKGQYKSGLENTSLKVTMFGGVKTISESVFESAGNPLVITGMDNVESIEKNAFAGNKQIEITAPNLTKIADGAFGTPINPAEFDYAKVYTSLNTALTSKNGEYLINPAKVTVNMIDAKDTENVLKIGLIYGDDKPQSYRRNIEADRFFKIGMQRKIDIPIIKDKTGTEYITKDNATLTLEKENNLSFYYYKKEPGLRLPILTTDKEIVGFSLPNTVINIKISDKTYKVDSNEDGLFRLSLDKEPTENAEITLSINDMLIGKLKAEKYSGSSEFITKGKKLLRYVGKDEKVTIPNSVGNGVGLEEIGDFAFYGTKLLEVTLPDSIKTIGSGAFMETGLEGFSFKNEDVNRAALRTVGEYAFRNNKLKEVKLPELAHIIQKRAFENNELESLLLGKYTGHIGDYAFAGNKLSELLIYGEIEEIGKAAFMNNRLKEVKIMPKPEERKHGLERIEELTFAENMLTTVTPPPTVSYIHSTAFNKNAYGQVSVITDNSSVEPGENFYIVRKDGTILRRNNGGAGGSSGSAVFEGVPKTTEKENVKKEKPKEEKTEKTGRIAGTDNAQTRKLNWNAAKKYLKIASSLTVRVGNAGIIPADILNFVKTNKKSLILNMDNKIKWIINGKDIKKVKGSEVNFTVSMGKNKDIAGKVSAIKGLKYIGNLSFAKNVKIAATLEMNIGRKNAGLFAYLLKQDKDGYRTVLETKISKNGTVKFKLKGLEDYVLVTGKKKKYKGF</sequence>
<dbReference type="eggNOG" id="COG1404">
    <property type="taxonomic scope" value="Bacteria"/>
</dbReference>
<dbReference type="STRING" id="592026.GCWU0000282_002045"/>
<evidence type="ECO:0000256" key="7">
    <source>
        <dbReference type="SAM" id="MobiDB-lite"/>
    </source>
</evidence>
<evidence type="ECO:0000256" key="8">
    <source>
        <dbReference type="SAM" id="SignalP"/>
    </source>
</evidence>
<dbReference type="Pfam" id="PF13620">
    <property type="entry name" value="CarboxypepD_reg"/>
    <property type="match status" value="1"/>
</dbReference>
<feature type="domain" description="Peptidase S8/S53" evidence="9">
    <location>
        <begin position="187"/>
        <end position="466"/>
    </location>
</feature>
<dbReference type="InterPro" id="IPR050131">
    <property type="entry name" value="Peptidase_S8_subtilisin-like"/>
</dbReference>
<dbReference type="InterPro" id="IPR023828">
    <property type="entry name" value="Peptidase_S8_Ser-AS"/>
</dbReference>
<dbReference type="PROSITE" id="PS51892">
    <property type="entry name" value="SUBTILASE"/>
    <property type="match status" value="1"/>
</dbReference>
<accession>V2Y664</accession>
<evidence type="ECO:0000256" key="4">
    <source>
        <dbReference type="ARBA" id="ARBA00022825"/>
    </source>
</evidence>
<dbReference type="GO" id="GO:0006508">
    <property type="term" value="P:proteolysis"/>
    <property type="evidence" value="ECO:0007669"/>
    <property type="project" value="UniProtKB-KW"/>
</dbReference>
<dbReference type="eggNOG" id="COG4886">
    <property type="taxonomic scope" value="Bacteria"/>
</dbReference>
<dbReference type="EMBL" id="ACIL03000013">
    <property type="protein sequence ID" value="ESL03171.1"/>
    <property type="molecule type" value="Genomic_DNA"/>
</dbReference>
<dbReference type="SUPFAM" id="SSF52743">
    <property type="entry name" value="Subtilisin-like"/>
    <property type="match status" value="1"/>
</dbReference>
<feature type="active site" description="Charge relay system" evidence="5 6">
    <location>
        <position position="414"/>
    </location>
</feature>
<dbReference type="PROSITE" id="PS00138">
    <property type="entry name" value="SUBTILASE_SER"/>
    <property type="match status" value="1"/>
</dbReference>
<dbReference type="InterPro" id="IPR015500">
    <property type="entry name" value="Peptidase_S8_subtilisin-rel"/>
</dbReference>
<dbReference type="Gene3D" id="3.40.50.200">
    <property type="entry name" value="Peptidase S8/S53 domain"/>
    <property type="match status" value="1"/>
</dbReference>
<feature type="region of interest" description="Disordered" evidence="7">
    <location>
        <begin position="2057"/>
        <end position="2095"/>
    </location>
</feature>
<evidence type="ECO:0000256" key="3">
    <source>
        <dbReference type="ARBA" id="ARBA00022801"/>
    </source>
</evidence>
<dbReference type="Pfam" id="PF13306">
    <property type="entry name" value="LRR_5"/>
    <property type="match status" value="3"/>
</dbReference>
<gene>
    <name evidence="10" type="ORF">GCWU0000282_002045</name>
</gene>
<dbReference type="PANTHER" id="PTHR43806">
    <property type="entry name" value="PEPTIDASE S8"/>
    <property type="match status" value="1"/>
</dbReference>
<dbReference type="SUPFAM" id="SSF49464">
    <property type="entry name" value="Carboxypeptidase regulatory domain-like"/>
    <property type="match status" value="1"/>
</dbReference>
<dbReference type="Gene3D" id="3.80.10.10">
    <property type="entry name" value="Ribonuclease Inhibitor"/>
    <property type="match status" value="3"/>
</dbReference>
<dbReference type="RefSeq" id="WP_023354913.1">
    <property type="nucleotide sequence ID" value="NZ_KI535368.1"/>
</dbReference>
<dbReference type="Pfam" id="PF00082">
    <property type="entry name" value="Peptidase_S8"/>
    <property type="match status" value="1"/>
</dbReference>
<dbReference type="PRINTS" id="PR00723">
    <property type="entry name" value="SUBTILISIN"/>
</dbReference>
<evidence type="ECO:0000256" key="2">
    <source>
        <dbReference type="ARBA" id="ARBA00022670"/>
    </source>
</evidence>
<dbReference type="InterPro" id="IPR013783">
    <property type="entry name" value="Ig-like_fold"/>
</dbReference>
<dbReference type="Gene3D" id="2.60.40.10">
    <property type="entry name" value="Immunoglobulins"/>
    <property type="match status" value="1"/>
</dbReference>
<dbReference type="Proteomes" id="UP000018227">
    <property type="component" value="Unassembled WGS sequence"/>
</dbReference>
<dbReference type="InterPro" id="IPR032675">
    <property type="entry name" value="LRR_dom_sf"/>
</dbReference>
<evidence type="ECO:0000313" key="10">
    <source>
        <dbReference type="EMBL" id="ESL03171.1"/>
    </source>
</evidence>
<dbReference type="GO" id="GO:0004252">
    <property type="term" value="F:serine-type endopeptidase activity"/>
    <property type="evidence" value="ECO:0007669"/>
    <property type="project" value="UniProtKB-UniRule"/>
</dbReference>
<evidence type="ECO:0000256" key="5">
    <source>
        <dbReference type="PIRSR" id="PIRSR615500-1"/>
    </source>
</evidence>
<dbReference type="InterPro" id="IPR022398">
    <property type="entry name" value="Peptidase_S8_His-AS"/>
</dbReference>
<dbReference type="InterPro" id="IPR008969">
    <property type="entry name" value="CarboxyPept-like_regulatory"/>
</dbReference>
<feature type="active site" description="Charge relay system" evidence="5 6">
    <location>
        <position position="196"/>
    </location>
</feature>
<protein>
    <submittedName>
        <fullName evidence="10">Fibronectin type III domain protein</fullName>
    </submittedName>
</protein>
<evidence type="ECO:0000259" key="9">
    <source>
        <dbReference type="Pfam" id="PF00082"/>
    </source>
</evidence>
<dbReference type="HOGENOM" id="CLU_230393_0_0_9"/>
<proteinExistence type="inferred from homology"/>
<dbReference type="Gene3D" id="2.60.120.260">
    <property type="entry name" value="Galactose-binding domain-like"/>
    <property type="match status" value="1"/>
</dbReference>
<dbReference type="eggNOG" id="COG4412">
    <property type="taxonomic scope" value="Bacteria"/>
</dbReference>
<evidence type="ECO:0000256" key="6">
    <source>
        <dbReference type="PROSITE-ProRule" id="PRU01240"/>
    </source>
</evidence>
<dbReference type="InterPro" id="IPR036852">
    <property type="entry name" value="Peptidase_S8/S53_dom_sf"/>
</dbReference>
<dbReference type="OrthoDB" id="9798386at2"/>
<dbReference type="InterPro" id="IPR026906">
    <property type="entry name" value="LRR_5"/>
</dbReference>
<feature type="active site" description="Charge relay system" evidence="5 6">
    <location>
        <position position="243"/>
    </location>
</feature>
<keyword evidence="3 6" id="KW-0378">Hydrolase</keyword>
<evidence type="ECO:0000256" key="1">
    <source>
        <dbReference type="ARBA" id="ARBA00011073"/>
    </source>
</evidence>
<evidence type="ECO:0000313" key="11">
    <source>
        <dbReference type="Proteomes" id="UP000018227"/>
    </source>
</evidence>
<keyword evidence="8" id="KW-0732">Signal</keyword>
<feature type="compositionally biased region" description="Basic and acidic residues" evidence="7">
    <location>
        <begin position="2075"/>
        <end position="2095"/>
    </location>
</feature>
<feature type="chain" id="PRO_5038585810" evidence="8">
    <location>
        <begin position="33"/>
        <end position="2273"/>
    </location>
</feature>
<reference evidence="10 11" key="1">
    <citation type="submission" date="2013-06" db="EMBL/GenBank/DDBJ databases">
        <authorList>
            <person name="Weinstock G."/>
            <person name="Sodergren E."/>
            <person name="Clifton S."/>
            <person name="Fulton L."/>
            <person name="Fulton B."/>
            <person name="Courtney L."/>
            <person name="Fronick C."/>
            <person name="Harrison M."/>
            <person name="Strong C."/>
            <person name="Farmer C."/>
            <person name="Delahaunty K."/>
            <person name="Markovic C."/>
            <person name="Hall O."/>
            <person name="Minx P."/>
            <person name="Tomlinson C."/>
            <person name="Mitreva M."/>
            <person name="Nelson J."/>
            <person name="Hou S."/>
            <person name="Wollam A."/>
            <person name="Pepin K.H."/>
            <person name="Johnson M."/>
            <person name="Bhonagiri V."/>
            <person name="Nash W.E."/>
            <person name="Warren W."/>
            <person name="Chinwalla A."/>
            <person name="Mardis E.R."/>
            <person name="Wilson R.K."/>
        </authorList>
    </citation>
    <scope>NUCLEOTIDE SEQUENCE [LARGE SCALE GENOMIC DNA]</scope>
    <source>
        <strain evidence="10 11">ATCC 51271</strain>
    </source>
</reference>
<keyword evidence="2 6" id="KW-0645">Protease</keyword>
<dbReference type="InterPro" id="IPR000209">
    <property type="entry name" value="Peptidase_S8/S53_dom"/>
</dbReference>
<dbReference type="PANTHER" id="PTHR43806:SF67">
    <property type="entry name" value="EGF-LIKE DOMAIN-CONTAINING PROTEIN"/>
    <property type="match status" value="1"/>
</dbReference>
<dbReference type="PROSITE" id="PS00137">
    <property type="entry name" value="SUBTILASE_HIS"/>
    <property type="match status" value="1"/>
</dbReference>
<comment type="caution">
    <text evidence="10">The sequence shown here is derived from an EMBL/GenBank/DDBJ whole genome shotgun (WGS) entry which is preliminary data.</text>
</comment>
<name>V2Y664_9FIRM</name>
<keyword evidence="11" id="KW-1185">Reference proteome</keyword>